<dbReference type="EMBL" id="CACVBM020001143">
    <property type="protein sequence ID" value="CAA7034202.1"/>
    <property type="molecule type" value="Genomic_DNA"/>
</dbReference>
<comment type="caution">
    <text evidence="4">The sequence shown here is derived from an EMBL/GenBank/DDBJ whole genome shotgun (WGS) entry which is preliminary data.</text>
</comment>
<dbReference type="Proteomes" id="UP000467841">
    <property type="component" value="Unassembled WGS sequence"/>
</dbReference>
<keyword evidence="5" id="KW-1185">Reference proteome</keyword>
<dbReference type="GO" id="GO:0016491">
    <property type="term" value="F:oxidoreductase activity"/>
    <property type="evidence" value="ECO:0007669"/>
    <property type="project" value="UniProtKB-KW"/>
</dbReference>
<organism evidence="4 5">
    <name type="scientific">Microthlaspi erraticum</name>
    <dbReference type="NCBI Taxonomy" id="1685480"/>
    <lineage>
        <taxon>Eukaryota</taxon>
        <taxon>Viridiplantae</taxon>
        <taxon>Streptophyta</taxon>
        <taxon>Embryophyta</taxon>
        <taxon>Tracheophyta</taxon>
        <taxon>Spermatophyta</taxon>
        <taxon>Magnoliopsida</taxon>
        <taxon>eudicotyledons</taxon>
        <taxon>Gunneridae</taxon>
        <taxon>Pentapetalae</taxon>
        <taxon>rosids</taxon>
        <taxon>malvids</taxon>
        <taxon>Brassicales</taxon>
        <taxon>Brassicaceae</taxon>
        <taxon>Coluteocarpeae</taxon>
        <taxon>Microthlaspi</taxon>
    </lineage>
</organism>
<evidence type="ECO:0000256" key="3">
    <source>
        <dbReference type="ARBA" id="ARBA00023002"/>
    </source>
</evidence>
<keyword evidence="1" id="KW-0285">Flavoprotein</keyword>
<keyword evidence="2" id="KW-0274">FAD</keyword>
<gene>
    <name evidence="4" type="ORF">MERR_LOCUS21437</name>
</gene>
<dbReference type="AlphaFoldDB" id="A0A6D2JAC5"/>
<proteinExistence type="predicted"/>
<dbReference type="InterPro" id="IPR036188">
    <property type="entry name" value="FAD/NAD-bd_sf"/>
</dbReference>
<keyword evidence="3" id="KW-0560">Oxidoreductase</keyword>
<dbReference type="PANTHER" id="PTHR23023">
    <property type="entry name" value="DIMETHYLANILINE MONOOXYGENASE"/>
    <property type="match status" value="1"/>
</dbReference>
<evidence type="ECO:0000256" key="1">
    <source>
        <dbReference type="ARBA" id="ARBA00022630"/>
    </source>
</evidence>
<name>A0A6D2JAC5_9BRAS</name>
<sequence length="265" mass="30223">MNKLRHFNIMDCTISEITMGSICNKSKTVSLSPIDNPREPCFLSLSQVFILGCRCLMELTFLMFASNLKKLHVGKANQLEDIINKEKACEGWRIRDCSFCKAGFSSVGASTRAKEYLLVSSTLSMSKDVFPPALAPLLSFIGIPWKRLYRSHCLSCKASGSGRIKLPSKEDMMEDIKSFYATLEAQGVSKRYTHQMGITQFEYNDWLASQCGCSGTEEWRKEMYLATGVRKRAHPETYRDEWEDHHLVSQVYQDFSLYVSKDEIL</sequence>
<evidence type="ECO:0000313" key="5">
    <source>
        <dbReference type="Proteomes" id="UP000467841"/>
    </source>
</evidence>
<dbReference type="Gene3D" id="3.50.50.60">
    <property type="entry name" value="FAD/NAD(P)-binding domain"/>
    <property type="match status" value="1"/>
</dbReference>
<accession>A0A6D2JAC5</accession>
<dbReference type="OrthoDB" id="1728724at2759"/>
<dbReference type="InterPro" id="IPR050346">
    <property type="entry name" value="FMO-like"/>
</dbReference>
<protein>
    <submittedName>
        <fullName evidence="4">Uncharacterized protein</fullName>
    </submittedName>
</protein>
<evidence type="ECO:0000256" key="2">
    <source>
        <dbReference type="ARBA" id="ARBA00022827"/>
    </source>
</evidence>
<evidence type="ECO:0000313" key="4">
    <source>
        <dbReference type="EMBL" id="CAA7034202.1"/>
    </source>
</evidence>
<reference evidence="4" key="1">
    <citation type="submission" date="2020-01" db="EMBL/GenBank/DDBJ databases">
        <authorList>
            <person name="Mishra B."/>
        </authorList>
    </citation>
    <scope>NUCLEOTIDE SEQUENCE [LARGE SCALE GENOMIC DNA]</scope>
</reference>